<reference evidence="2 3" key="1">
    <citation type="submission" date="2016-07" db="EMBL/GenBank/DDBJ databases">
        <title>Draft genome of Scalindua rubra, obtained from a brine-seawater interface in the Red Sea, sheds light on salt adaptation in anammox bacteria.</title>
        <authorList>
            <person name="Speth D.R."/>
            <person name="Lagkouvardos I."/>
            <person name="Wang Y."/>
            <person name="Qian P.-Y."/>
            <person name="Dutilh B.E."/>
            <person name="Jetten M.S."/>
        </authorList>
    </citation>
    <scope>NUCLEOTIDE SEQUENCE [LARGE SCALE GENOMIC DNA]</scope>
    <source>
        <strain evidence="2">BSI-1</strain>
    </source>
</reference>
<gene>
    <name evidence="2" type="ORF">SCARUB_03350</name>
</gene>
<dbReference type="Pfam" id="PF02661">
    <property type="entry name" value="Fic"/>
    <property type="match status" value="1"/>
</dbReference>
<evidence type="ECO:0000313" key="2">
    <source>
        <dbReference type="EMBL" id="ODS31537.1"/>
    </source>
</evidence>
<dbReference type="InterPro" id="IPR053737">
    <property type="entry name" value="Type_II_TA_Toxin"/>
</dbReference>
<organism evidence="2 3">
    <name type="scientific">Candidatus Scalindua rubra</name>
    <dbReference type="NCBI Taxonomy" id="1872076"/>
    <lineage>
        <taxon>Bacteria</taxon>
        <taxon>Pseudomonadati</taxon>
        <taxon>Planctomycetota</taxon>
        <taxon>Candidatus Brocadiia</taxon>
        <taxon>Candidatus Brocadiales</taxon>
        <taxon>Candidatus Scalinduaceae</taxon>
        <taxon>Candidatus Scalindua</taxon>
    </lineage>
</organism>
<protein>
    <submittedName>
        <fullName evidence="2">Prophage maintenance system killer protein</fullName>
    </submittedName>
</protein>
<dbReference type="PANTHER" id="PTHR39426:SF1">
    <property type="entry name" value="HOMOLOGY TO DEATH-ON-CURING PROTEIN OF PHAGE P1"/>
    <property type="match status" value="1"/>
</dbReference>
<comment type="caution">
    <text evidence="2">The sequence shown here is derived from an EMBL/GenBank/DDBJ whole genome shotgun (WGS) entry which is preliminary data.</text>
</comment>
<dbReference type="PIRSF" id="PIRSF018297">
    <property type="entry name" value="Doc"/>
    <property type="match status" value="1"/>
</dbReference>
<dbReference type="SUPFAM" id="SSF140931">
    <property type="entry name" value="Fic-like"/>
    <property type="match status" value="1"/>
</dbReference>
<dbReference type="InterPro" id="IPR003812">
    <property type="entry name" value="Fido"/>
</dbReference>
<dbReference type="EMBL" id="MAYW01000111">
    <property type="protein sequence ID" value="ODS31537.1"/>
    <property type="molecule type" value="Genomic_DNA"/>
</dbReference>
<proteinExistence type="predicted"/>
<dbReference type="Proteomes" id="UP000094056">
    <property type="component" value="Unassembled WGS sequence"/>
</dbReference>
<dbReference type="NCBIfam" id="TIGR01550">
    <property type="entry name" value="DOC_P1"/>
    <property type="match status" value="1"/>
</dbReference>
<dbReference type="AlphaFoldDB" id="A0A1E3X7C9"/>
<dbReference type="PROSITE" id="PS51459">
    <property type="entry name" value="FIDO"/>
    <property type="match status" value="1"/>
</dbReference>
<evidence type="ECO:0000313" key="3">
    <source>
        <dbReference type="Proteomes" id="UP000094056"/>
    </source>
</evidence>
<dbReference type="GO" id="GO:0016301">
    <property type="term" value="F:kinase activity"/>
    <property type="evidence" value="ECO:0007669"/>
    <property type="project" value="InterPro"/>
</dbReference>
<evidence type="ECO:0000259" key="1">
    <source>
        <dbReference type="PROSITE" id="PS51459"/>
    </source>
</evidence>
<dbReference type="InterPro" id="IPR036597">
    <property type="entry name" value="Fido-like_dom_sf"/>
</dbReference>
<sequence>MNVLTPEQVLFIHYRLIEETGGSHGIRDVGLLQSAVARPATTFDKNYLYPDLFSKAASLMHSIIKNHPFVDGNKRTAISAASIFLIRNGFQITASNKELERFTIKAASEKVELQEITKWFKKHSKKLKT</sequence>
<dbReference type="PATRIC" id="fig|1872076.5.peg.3989"/>
<feature type="domain" description="Fido" evidence="1">
    <location>
        <begin position="4"/>
        <end position="122"/>
    </location>
</feature>
<accession>A0A1E3X7C9</accession>
<dbReference type="InterPro" id="IPR006440">
    <property type="entry name" value="Doc"/>
</dbReference>
<dbReference type="Gene3D" id="1.20.120.1870">
    <property type="entry name" value="Fic/DOC protein, Fido domain"/>
    <property type="match status" value="1"/>
</dbReference>
<dbReference type="PANTHER" id="PTHR39426">
    <property type="entry name" value="HOMOLOGY TO DEATH-ON-CURING PROTEIN OF PHAGE P1"/>
    <property type="match status" value="1"/>
</dbReference>
<name>A0A1E3X7C9_9BACT</name>